<dbReference type="PANTHER" id="PTHR10286">
    <property type="entry name" value="INORGANIC PYROPHOSPHATASE"/>
    <property type="match status" value="1"/>
</dbReference>
<evidence type="ECO:0000256" key="3">
    <source>
        <dbReference type="ARBA" id="ARBA00006220"/>
    </source>
</evidence>
<keyword evidence="13" id="KW-1185">Reference proteome</keyword>
<dbReference type="VEuPathDB" id="FungiDB:PV08_01000"/>
<name>A0A0D2BPH7_9EURO</name>
<dbReference type="SUPFAM" id="SSF50324">
    <property type="entry name" value="Inorganic pyrophosphatase"/>
    <property type="match status" value="1"/>
</dbReference>
<dbReference type="CDD" id="cd00412">
    <property type="entry name" value="pyrophosphatase"/>
    <property type="match status" value="1"/>
</dbReference>
<evidence type="ECO:0000256" key="8">
    <source>
        <dbReference type="ARBA" id="ARBA00022842"/>
    </source>
</evidence>
<dbReference type="GO" id="GO:0006796">
    <property type="term" value="P:phosphate-containing compound metabolic process"/>
    <property type="evidence" value="ECO:0007669"/>
    <property type="project" value="InterPro"/>
</dbReference>
<dbReference type="Pfam" id="PF00719">
    <property type="entry name" value="Pyrophosphatase"/>
    <property type="match status" value="1"/>
</dbReference>
<protein>
    <recommendedName>
        <fullName evidence="10">Inorganic pyrophosphatase</fullName>
        <ecNumber evidence="4">3.6.1.1</ecNumber>
    </recommendedName>
    <alternativeName>
        <fullName evidence="9">Pyrophosphate phospho-hydrolase</fullName>
    </alternativeName>
</protein>
<evidence type="ECO:0000313" key="12">
    <source>
        <dbReference type="EMBL" id="KIW20425.1"/>
    </source>
</evidence>
<reference evidence="12 13" key="1">
    <citation type="submission" date="2015-01" db="EMBL/GenBank/DDBJ databases">
        <title>The Genome Sequence of Exophiala spinifera CBS89968.</title>
        <authorList>
            <consortium name="The Broad Institute Genomics Platform"/>
            <person name="Cuomo C."/>
            <person name="de Hoog S."/>
            <person name="Gorbushina A."/>
            <person name="Stielow B."/>
            <person name="Teixiera M."/>
            <person name="Abouelleil A."/>
            <person name="Chapman S.B."/>
            <person name="Priest M."/>
            <person name="Young S.K."/>
            <person name="Wortman J."/>
            <person name="Nusbaum C."/>
            <person name="Birren B."/>
        </authorList>
    </citation>
    <scope>NUCLEOTIDE SEQUENCE [LARGE SCALE GENOMIC DNA]</scope>
    <source>
        <strain evidence="12 13">CBS 89968</strain>
    </source>
</reference>
<evidence type="ECO:0000313" key="13">
    <source>
        <dbReference type="Proteomes" id="UP000053328"/>
    </source>
</evidence>
<dbReference type="FunFam" id="3.90.80.10:FF:000004">
    <property type="entry name" value="Inorganic pyrophosphatase"/>
    <property type="match status" value="1"/>
</dbReference>
<dbReference type="STRING" id="91928.A0A0D2BPH7"/>
<sequence length="300" mass="34278">MVPRAFPDTYTLRSHGRARTCDYRVFIEKNGCPVSPFHDIPLYEDKDSHVFNMVVEVPRWTNEKYEISRTNTLNPIHQDQAGGVPRYVRNRYPHHGYIWNYGALPQTWEDPNYVHPDTDAKGDNDPIDACDIAQAVSYAGQVKQVKILGILGLIDSGETDWKLIVIDVRDPMAQNMHDIDDVDRIMPGFLTATREWFRLYKVPDGSPPNDFAYDGNYQSKTFARGVIEECHRAWDKLIVGKSESGQISCTNVTVDKSPFRIDPGDLDIPKDEHLKPAPRPKVIDEWFFIPARDVPGEHQG</sequence>
<dbReference type="GeneID" id="27328083"/>
<evidence type="ECO:0000256" key="5">
    <source>
        <dbReference type="ARBA" id="ARBA00022490"/>
    </source>
</evidence>
<dbReference type="Proteomes" id="UP000053328">
    <property type="component" value="Unassembled WGS sequence"/>
</dbReference>
<evidence type="ECO:0000256" key="7">
    <source>
        <dbReference type="ARBA" id="ARBA00022801"/>
    </source>
</evidence>
<evidence type="ECO:0000256" key="2">
    <source>
        <dbReference type="ARBA" id="ARBA00004496"/>
    </source>
</evidence>
<dbReference type="RefSeq" id="XP_016240641.1">
    <property type="nucleotide sequence ID" value="XM_016375365.1"/>
</dbReference>
<evidence type="ECO:0000256" key="4">
    <source>
        <dbReference type="ARBA" id="ARBA00012146"/>
    </source>
</evidence>
<evidence type="ECO:0000256" key="10">
    <source>
        <dbReference type="ARBA" id="ARBA00040300"/>
    </source>
</evidence>
<dbReference type="PROSITE" id="PS00387">
    <property type="entry name" value="PPASE"/>
    <property type="match status" value="1"/>
</dbReference>
<keyword evidence="6" id="KW-0479">Metal-binding</keyword>
<comment type="cofactor">
    <cofactor evidence="1">
        <name>Mg(2+)</name>
        <dbReference type="ChEBI" id="CHEBI:18420"/>
    </cofactor>
</comment>
<dbReference type="EC" id="3.6.1.1" evidence="4"/>
<proteinExistence type="inferred from homology"/>
<dbReference type="OrthoDB" id="1608002at2759"/>
<evidence type="ECO:0000256" key="9">
    <source>
        <dbReference type="ARBA" id="ARBA00032535"/>
    </source>
</evidence>
<evidence type="ECO:0000256" key="6">
    <source>
        <dbReference type="ARBA" id="ARBA00022723"/>
    </source>
</evidence>
<dbReference type="EMBL" id="KN847492">
    <property type="protein sequence ID" value="KIW20425.1"/>
    <property type="molecule type" value="Genomic_DNA"/>
</dbReference>
<dbReference type="AlphaFoldDB" id="A0A0D2BPH7"/>
<dbReference type="GO" id="GO:0004427">
    <property type="term" value="F:inorganic diphosphate phosphatase activity"/>
    <property type="evidence" value="ECO:0007669"/>
    <property type="project" value="UniProtKB-EC"/>
</dbReference>
<dbReference type="HOGENOM" id="CLU_040684_0_1_1"/>
<comment type="similarity">
    <text evidence="3">Belongs to the PPase family.</text>
</comment>
<keyword evidence="7" id="KW-0378">Hydrolase</keyword>
<dbReference type="InterPro" id="IPR008162">
    <property type="entry name" value="Pyrophosphatase"/>
</dbReference>
<accession>A0A0D2BPH7</accession>
<dbReference type="InterPro" id="IPR036649">
    <property type="entry name" value="Pyrophosphatase_sf"/>
</dbReference>
<evidence type="ECO:0000256" key="11">
    <source>
        <dbReference type="ARBA" id="ARBA00047820"/>
    </source>
</evidence>
<dbReference type="GO" id="GO:0000287">
    <property type="term" value="F:magnesium ion binding"/>
    <property type="evidence" value="ECO:0007669"/>
    <property type="project" value="InterPro"/>
</dbReference>
<comment type="catalytic activity">
    <reaction evidence="11">
        <text>diphosphate + H2O = 2 phosphate + H(+)</text>
        <dbReference type="Rhea" id="RHEA:24576"/>
        <dbReference type="ChEBI" id="CHEBI:15377"/>
        <dbReference type="ChEBI" id="CHEBI:15378"/>
        <dbReference type="ChEBI" id="CHEBI:33019"/>
        <dbReference type="ChEBI" id="CHEBI:43474"/>
        <dbReference type="EC" id="3.6.1.1"/>
    </reaction>
</comment>
<dbReference type="Gene3D" id="3.90.80.10">
    <property type="entry name" value="Inorganic pyrophosphatase"/>
    <property type="match status" value="1"/>
</dbReference>
<comment type="subcellular location">
    <subcellularLocation>
        <location evidence="2">Cytoplasm</location>
    </subcellularLocation>
</comment>
<evidence type="ECO:0000256" key="1">
    <source>
        <dbReference type="ARBA" id="ARBA00001946"/>
    </source>
</evidence>
<gene>
    <name evidence="12" type="ORF">PV08_01000</name>
</gene>
<keyword evidence="8" id="KW-0460">Magnesium</keyword>
<organism evidence="12 13">
    <name type="scientific">Exophiala spinifera</name>
    <dbReference type="NCBI Taxonomy" id="91928"/>
    <lineage>
        <taxon>Eukaryota</taxon>
        <taxon>Fungi</taxon>
        <taxon>Dikarya</taxon>
        <taxon>Ascomycota</taxon>
        <taxon>Pezizomycotina</taxon>
        <taxon>Eurotiomycetes</taxon>
        <taxon>Chaetothyriomycetidae</taxon>
        <taxon>Chaetothyriales</taxon>
        <taxon>Herpotrichiellaceae</taxon>
        <taxon>Exophiala</taxon>
    </lineage>
</organism>
<keyword evidence="5" id="KW-0963">Cytoplasm</keyword>
<dbReference type="GO" id="GO:0005737">
    <property type="term" value="C:cytoplasm"/>
    <property type="evidence" value="ECO:0007669"/>
    <property type="project" value="UniProtKB-SubCell"/>
</dbReference>